<sequence>MTHALPSAADRRLLRERAGLTRAQAAARLGVSAQTLRAWERGRSRPHGRRLEAYAGLLKELTREGAGAGAVDVPRPVTATPPADAPSPVTAAPPAEIPHPVAATPPADIPRPVAAPPTTPDSAHATTTAQAALAPLTPPAAEPLPLPGPPETAFATLYARAAPGLLRQAYLLTSRPRVALAALLSGFRQAWERWPEVARDPDPEGWVRAVVHESALSPWRGFGGRGRRAAPADAGQAALAGALLRLPPPHRRVVLLYEGVGLDLPETAAEVEASTPAAAHRLLHARESLTAALPELADLPDQLAVRLRAFLAEGEVPGRPAPLSPETALADVRLSGRARTGAALTVAGLLAASTLYAVATTDSTPPPPPATEVDGTLTPAPGPPHPATTRDRPPAEGPGTGPGRLVPLGG</sequence>
<evidence type="ECO:0000313" key="9">
    <source>
        <dbReference type="Proteomes" id="UP001183607"/>
    </source>
</evidence>
<feature type="domain" description="HTH cro/C1-type" evidence="7">
    <location>
        <begin position="12"/>
        <end position="59"/>
    </location>
</feature>
<protein>
    <submittedName>
        <fullName evidence="8">Helix-turn-helix domain-containing protein</fullName>
    </submittedName>
</protein>
<keyword evidence="3" id="KW-0731">Sigma factor</keyword>
<dbReference type="CDD" id="cd00093">
    <property type="entry name" value="HTH_XRE"/>
    <property type="match status" value="1"/>
</dbReference>
<evidence type="ECO:0000256" key="6">
    <source>
        <dbReference type="SAM" id="MobiDB-lite"/>
    </source>
</evidence>
<evidence type="ECO:0000256" key="1">
    <source>
        <dbReference type="ARBA" id="ARBA00010641"/>
    </source>
</evidence>
<dbReference type="InterPro" id="IPR036388">
    <property type="entry name" value="WH-like_DNA-bd_sf"/>
</dbReference>
<comment type="caution">
    <text evidence="8">The sequence shown here is derived from an EMBL/GenBank/DDBJ whole genome shotgun (WGS) entry which is preliminary data.</text>
</comment>
<reference evidence="9" key="1">
    <citation type="submission" date="2023-07" db="EMBL/GenBank/DDBJ databases">
        <title>30 novel species of actinomycetes from the DSMZ collection.</title>
        <authorList>
            <person name="Nouioui I."/>
        </authorList>
    </citation>
    <scope>NUCLEOTIDE SEQUENCE [LARGE SCALE GENOMIC DNA]</scope>
    <source>
        <strain evidence="9">DSM 41982</strain>
    </source>
</reference>
<feature type="compositionally biased region" description="Gly residues" evidence="6">
    <location>
        <begin position="398"/>
        <end position="410"/>
    </location>
</feature>
<comment type="similarity">
    <text evidence="1">Belongs to the sigma-70 factor family. ECF subfamily.</text>
</comment>
<dbReference type="InterPro" id="IPR039425">
    <property type="entry name" value="RNA_pol_sigma-70-like"/>
</dbReference>
<evidence type="ECO:0000313" key="8">
    <source>
        <dbReference type="EMBL" id="MDT0414138.1"/>
    </source>
</evidence>
<keyword evidence="5" id="KW-0804">Transcription</keyword>
<dbReference type="SUPFAM" id="SSF88659">
    <property type="entry name" value="Sigma3 and sigma4 domains of RNA polymerase sigma factors"/>
    <property type="match status" value="1"/>
</dbReference>
<keyword evidence="2" id="KW-0805">Transcription regulation</keyword>
<dbReference type="Gene3D" id="1.10.10.10">
    <property type="entry name" value="Winged helix-like DNA-binding domain superfamily/Winged helix DNA-binding domain"/>
    <property type="match status" value="1"/>
</dbReference>
<dbReference type="InterPro" id="IPR013325">
    <property type="entry name" value="RNA_pol_sigma_r2"/>
</dbReference>
<dbReference type="InterPro" id="IPR013324">
    <property type="entry name" value="RNA_pol_sigma_r3/r4-like"/>
</dbReference>
<dbReference type="PANTHER" id="PTHR43133:SF8">
    <property type="entry name" value="RNA POLYMERASE SIGMA FACTOR HI_1459-RELATED"/>
    <property type="match status" value="1"/>
</dbReference>
<evidence type="ECO:0000259" key="7">
    <source>
        <dbReference type="PROSITE" id="PS50943"/>
    </source>
</evidence>
<dbReference type="InterPro" id="IPR001387">
    <property type="entry name" value="Cro/C1-type_HTH"/>
</dbReference>
<accession>A0ABD5DYB0</accession>
<dbReference type="Proteomes" id="UP001183607">
    <property type="component" value="Unassembled WGS sequence"/>
</dbReference>
<feature type="compositionally biased region" description="Pro residues" evidence="6">
    <location>
        <begin position="107"/>
        <end position="119"/>
    </location>
</feature>
<name>A0ABD5DYB0_9ACTN</name>
<evidence type="ECO:0000256" key="2">
    <source>
        <dbReference type="ARBA" id="ARBA00023015"/>
    </source>
</evidence>
<dbReference type="GO" id="GO:0016987">
    <property type="term" value="F:sigma factor activity"/>
    <property type="evidence" value="ECO:0007669"/>
    <property type="project" value="UniProtKB-KW"/>
</dbReference>
<dbReference type="Pfam" id="PF01381">
    <property type="entry name" value="HTH_3"/>
    <property type="match status" value="1"/>
</dbReference>
<organism evidence="8 9">
    <name type="scientific">Streptomyces evansiae</name>
    <dbReference type="NCBI Taxonomy" id="3075535"/>
    <lineage>
        <taxon>Bacteria</taxon>
        <taxon>Bacillati</taxon>
        <taxon>Actinomycetota</taxon>
        <taxon>Actinomycetes</taxon>
        <taxon>Kitasatosporales</taxon>
        <taxon>Streptomycetaceae</taxon>
        <taxon>Streptomyces</taxon>
    </lineage>
</organism>
<evidence type="ECO:0000256" key="4">
    <source>
        <dbReference type="ARBA" id="ARBA00023125"/>
    </source>
</evidence>
<dbReference type="GO" id="GO:0003677">
    <property type="term" value="F:DNA binding"/>
    <property type="evidence" value="ECO:0007669"/>
    <property type="project" value="UniProtKB-KW"/>
</dbReference>
<gene>
    <name evidence="8" type="ORF">RM574_01425</name>
</gene>
<evidence type="ECO:0000256" key="5">
    <source>
        <dbReference type="ARBA" id="ARBA00023163"/>
    </source>
</evidence>
<keyword evidence="4" id="KW-0238">DNA-binding</keyword>
<dbReference type="SMART" id="SM00530">
    <property type="entry name" value="HTH_XRE"/>
    <property type="match status" value="1"/>
</dbReference>
<dbReference type="RefSeq" id="WP_311676525.1">
    <property type="nucleotide sequence ID" value="NZ_JAVRER010000002.1"/>
</dbReference>
<dbReference type="AlphaFoldDB" id="A0ABD5DYB0"/>
<dbReference type="InterPro" id="IPR010982">
    <property type="entry name" value="Lambda_DNA-bd_dom_sf"/>
</dbReference>
<feature type="region of interest" description="Disordered" evidence="6">
    <location>
        <begin position="66"/>
        <end position="127"/>
    </location>
</feature>
<feature type="region of interest" description="Disordered" evidence="6">
    <location>
        <begin position="360"/>
        <end position="410"/>
    </location>
</feature>
<dbReference type="SUPFAM" id="SSF47413">
    <property type="entry name" value="lambda repressor-like DNA-binding domains"/>
    <property type="match status" value="1"/>
</dbReference>
<dbReference type="Gene3D" id="1.10.260.40">
    <property type="entry name" value="lambda repressor-like DNA-binding domains"/>
    <property type="match status" value="1"/>
</dbReference>
<dbReference type="SUPFAM" id="SSF88946">
    <property type="entry name" value="Sigma2 domain of RNA polymerase sigma factors"/>
    <property type="match status" value="1"/>
</dbReference>
<dbReference type="PROSITE" id="PS50943">
    <property type="entry name" value="HTH_CROC1"/>
    <property type="match status" value="1"/>
</dbReference>
<dbReference type="EMBL" id="JAVRER010000002">
    <property type="protein sequence ID" value="MDT0414138.1"/>
    <property type="molecule type" value="Genomic_DNA"/>
</dbReference>
<evidence type="ECO:0000256" key="3">
    <source>
        <dbReference type="ARBA" id="ARBA00023082"/>
    </source>
</evidence>
<proteinExistence type="inferred from homology"/>
<dbReference type="PANTHER" id="PTHR43133">
    <property type="entry name" value="RNA POLYMERASE ECF-TYPE SIGMA FACTO"/>
    <property type="match status" value="1"/>
</dbReference>